<accession>A0A918LTY9</accession>
<comment type="caution">
    <text evidence="2">The sequence shown here is derived from an EMBL/GenBank/DDBJ whole genome shotgun (WGS) entry which is preliminary data.</text>
</comment>
<feature type="region of interest" description="Disordered" evidence="1">
    <location>
        <begin position="14"/>
        <end position="36"/>
    </location>
</feature>
<keyword evidence="3" id="KW-1185">Reference proteome</keyword>
<name>A0A918LTY9_9ACTN</name>
<gene>
    <name evidence="2" type="ORF">GCM10010226_28250</name>
</gene>
<evidence type="ECO:0000256" key="1">
    <source>
        <dbReference type="SAM" id="MobiDB-lite"/>
    </source>
</evidence>
<sequence length="125" mass="13793">MWRFRIPRREMWRATAPGRPGGTGRGPARSGRTRYAPASVYDTRVVHGGEEWPGATARPASGFRRVWGAESRPEVLDGWRVFTRTNAGPVVRPREGFRSGTAARVQEAAVVLHPGRPQGSAKACW</sequence>
<dbReference type="AlphaFoldDB" id="A0A918LTY9"/>
<protein>
    <submittedName>
        <fullName evidence="2">Uncharacterized protein</fullName>
    </submittedName>
</protein>
<evidence type="ECO:0000313" key="3">
    <source>
        <dbReference type="Proteomes" id="UP000646776"/>
    </source>
</evidence>
<evidence type="ECO:0000313" key="2">
    <source>
        <dbReference type="EMBL" id="GGT49360.1"/>
    </source>
</evidence>
<organism evidence="2 3">
    <name type="scientific">Streptomyces phaeofaciens</name>
    <dbReference type="NCBI Taxonomy" id="68254"/>
    <lineage>
        <taxon>Bacteria</taxon>
        <taxon>Bacillati</taxon>
        <taxon>Actinomycetota</taxon>
        <taxon>Actinomycetes</taxon>
        <taxon>Kitasatosporales</taxon>
        <taxon>Streptomycetaceae</taxon>
        <taxon>Streptomyces</taxon>
    </lineage>
</organism>
<reference evidence="2" key="2">
    <citation type="submission" date="2020-09" db="EMBL/GenBank/DDBJ databases">
        <authorList>
            <person name="Sun Q."/>
            <person name="Ohkuma M."/>
        </authorList>
    </citation>
    <scope>NUCLEOTIDE SEQUENCE</scope>
    <source>
        <strain evidence="2">JCM 4125</strain>
    </source>
</reference>
<proteinExistence type="predicted"/>
<dbReference type="EMBL" id="BMSA01000006">
    <property type="protein sequence ID" value="GGT49360.1"/>
    <property type="molecule type" value="Genomic_DNA"/>
</dbReference>
<dbReference type="Proteomes" id="UP000646776">
    <property type="component" value="Unassembled WGS sequence"/>
</dbReference>
<reference evidence="2" key="1">
    <citation type="journal article" date="2014" name="Int. J. Syst. Evol. Microbiol.">
        <title>Complete genome sequence of Corynebacterium casei LMG S-19264T (=DSM 44701T), isolated from a smear-ripened cheese.</title>
        <authorList>
            <consortium name="US DOE Joint Genome Institute (JGI-PGF)"/>
            <person name="Walter F."/>
            <person name="Albersmeier A."/>
            <person name="Kalinowski J."/>
            <person name="Ruckert C."/>
        </authorList>
    </citation>
    <scope>NUCLEOTIDE SEQUENCE</scope>
    <source>
        <strain evidence="2">JCM 4125</strain>
    </source>
</reference>